<dbReference type="InterPro" id="IPR004527">
    <property type="entry name" value="Glu-tRNA-ligase_bac/mito"/>
</dbReference>
<organism evidence="10 11">
    <name type="scientific">Candidatus Berkelbacteria bacterium CG03_land_8_20_14_0_80_40_36</name>
    <dbReference type="NCBI Taxonomy" id="1974509"/>
    <lineage>
        <taxon>Bacteria</taxon>
        <taxon>Candidatus Berkelbacteria</taxon>
    </lineage>
</organism>
<name>A0A2M7CHR4_9BACT</name>
<dbReference type="CDD" id="cd00808">
    <property type="entry name" value="GluRS_core"/>
    <property type="match status" value="1"/>
</dbReference>
<feature type="domain" description="Glutamyl/glutaminyl-tRNA synthetase class Ib catalytic" evidence="8">
    <location>
        <begin position="108"/>
        <end position="268"/>
    </location>
</feature>
<dbReference type="InterPro" id="IPR045462">
    <property type="entry name" value="aa-tRNA-synth_I_cd-bd"/>
</dbReference>
<comment type="subcellular location">
    <subcellularLocation>
        <location evidence="7">Cytoplasm</location>
    </subcellularLocation>
</comment>
<dbReference type="InterPro" id="IPR033910">
    <property type="entry name" value="GluRS_core"/>
</dbReference>
<dbReference type="GO" id="GO:0000049">
    <property type="term" value="F:tRNA binding"/>
    <property type="evidence" value="ECO:0007669"/>
    <property type="project" value="InterPro"/>
</dbReference>
<dbReference type="PANTHER" id="PTHR43311">
    <property type="entry name" value="GLUTAMATE--TRNA LIGASE"/>
    <property type="match status" value="1"/>
</dbReference>
<comment type="caution">
    <text evidence="7">Lacks conserved residue(s) required for the propagation of feature annotation.</text>
</comment>
<proteinExistence type="inferred from homology"/>
<dbReference type="EMBL" id="PEUM01000086">
    <property type="protein sequence ID" value="PIV25175.1"/>
    <property type="molecule type" value="Genomic_DNA"/>
</dbReference>
<dbReference type="PANTHER" id="PTHR43311:SF2">
    <property type="entry name" value="GLUTAMATE--TRNA LIGASE, MITOCHONDRIAL-RELATED"/>
    <property type="match status" value="1"/>
</dbReference>
<evidence type="ECO:0000256" key="3">
    <source>
        <dbReference type="ARBA" id="ARBA00022741"/>
    </source>
</evidence>
<keyword evidence="7" id="KW-0963">Cytoplasm</keyword>
<keyword evidence="2 7" id="KW-0436">Ligase</keyword>
<gene>
    <name evidence="7" type="primary">gltX</name>
    <name evidence="10" type="ORF">COS38_03015</name>
</gene>
<dbReference type="AlphaFoldDB" id="A0A2M7CHR4"/>
<protein>
    <recommendedName>
        <fullName evidence="7">Glutamate--tRNA ligase</fullName>
        <ecNumber evidence="7">6.1.1.17</ecNumber>
    </recommendedName>
    <alternativeName>
        <fullName evidence="7">Glutamyl-tRNA synthetase</fullName>
        <shortName evidence="7">GluRS</shortName>
    </alternativeName>
</protein>
<dbReference type="HAMAP" id="MF_00022">
    <property type="entry name" value="Glu_tRNA_synth_type1"/>
    <property type="match status" value="1"/>
</dbReference>
<dbReference type="PROSITE" id="PS00178">
    <property type="entry name" value="AA_TRNA_LIGASE_I"/>
    <property type="match status" value="1"/>
</dbReference>
<dbReference type="GO" id="GO:0008270">
    <property type="term" value="F:zinc ion binding"/>
    <property type="evidence" value="ECO:0007669"/>
    <property type="project" value="InterPro"/>
</dbReference>
<dbReference type="SUPFAM" id="SSF52374">
    <property type="entry name" value="Nucleotidylyl transferase"/>
    <property type="match status" value="1"/>
</dbReference>
<dbReference type="EC" id="6.1.1.17" evidence="7"/>
<dbReference type="Gene3D" id="3.40.50.620">
    <property type="entry name" value="HUPs"/>
    <property type="match status" value="2"/>
</dbReference>
<dbReference type="InterPro" id="IPR000924">
    <property type="entry name" value="Glu/Gln-tRNA-synth"/>
</dbReference>
<dbReference type="Proteomes" id="UP000229966">
    <property type="component" value="Unassembled WGS sequence"/>
</dbReference>
<dbReference type="InterPro" id="IPR020751">
    <property type="entry name" value="aa-tRNA-synth_I_codon-bd_sub2"/>
</dbReference>
<dbReference type="GO" id="GO:0005829">
    <property type="term" value="C:cytosol"/>
    <property type="evidence" value="ECO:0007669"/>
    <property type="project" value="TreeGrafter"/>
</dbReference>
<dbReference type="InterPro" id="IPR020058">
    <property type="entry name" value="Glu/Gln-tRNA-synth_Ib_cat-dom"/>
</dbReference>
<dbReference type="SUPFAM" id="SSF48163">
    <property type="entry name" value="An anticodon-binding domain of class I aminoacyl-tRNA synthetases"/>
    <property type="match status" value="1"/>
</dbReference>
<evidence type="ECO:0000259" key="8">
    <source>
        <dbReference type="Pfam" id="PF00749"/>
    </source>
</evidence>
<evidence type="ECO:0000256" key="7">
    <source>
        <dbReference type="HAMAP-Rule" id="MF_00022"/>
    </source>
</evidence>
<comment type="caution">
    <text evidence="10">The sequence shown here is derived from an EMBL/GenBank/DDBJ whole genome shotgun (WGS) entry which is preliminary data.</text>
</comment>
<comment type="function">
    <text evidence="7">Catalyzes the attachment of glutamate to tRNA(Glu) in a two-step reaction: glutamate is first activated by ATP to form Glu-AMP and then transferred to the acceptor end of tRNA(Glu).</text>
</comment>
<dbReference type="InterPro" id="IPR008925">
    <property type="entry name" value="aa_tRNA-synth_I_cd-bd_sf"/>
</dbReference>
<comment type="catalytic activity">
    <reaction evidence="7">
        <text>tRNA(Glu) + L-glutamate + ATP = L-glutamyl-tRNA(Glu) + AMP + diphosphate</text>
        <dbReference type="Rhea" id="RHEA:23540"/>
        <dbReference type="Rhea" id="RHEA-COMP:9663"/>
        <dbReference type="Rhea" id="RHEA-COMP:9680"/>
        <dbReference type="ChEBI" id="CHEBI:29985"/>
        <dbReference type="ChEBI" id="CHEBI:30616"/>
        <dbReference type="ChEBI" id="CHEBI:33019"/>
        <dbReference type="ChEBI" id="CHEBI:78442"/>
        <dbReference type="ChEBI" id="CHEBI:78520"/>
        <dbReference type="ChEBI" id="CHEBI:456215"/>
        <dbReference type="EC" id="6.1.1.17"/>
    </reaction>
</comment>
<dbReference type="Pfam" id="PF00749">
    <property type="entry name" value="tRNA-synt_1c"/>
    <property type="match status" value="2"/>
</dbReference>
<keyword evidence="6 7" id="KW-0030">Aminoacyl-tRNA synthetase</keyword>
<keyword evidence="5 7" id="KW-0648">Protein biosynthesis</keyword>
<evidence type="ECO:0000313" key="11">
    <source>
        <dbReference type="Proteomes" id="UP000229966"/>
    </source>
</evidence>
<evidence type="ECO:0000256" key="1">
    <source>
        <dbReference type="ARBA" id="ARBA00007894"/>
    </source>
</evidence>
<feature type="domain" description="Glutamyl/glutaminyl-tRNA synthetase class Ib catalytic" evidence="8">
    <location>
        <begin position="4"/>
        <end position="96"/>
    </location>
</feature>
<feature type="short sequence motif" description="'HIGH' region" evidence="7">
    <location>
        <begin position="8"/>
        <end position="18"/>
    </location>
</feature>
<evidence type="ECO:0000256" key="4">
    <source>
        <dbReference type="ARBA" id="ARBA00022840"/>
    </source>
</evidence>
<dbReference type="GO" id="GO:0004818">
    <property type="term" value="F:glutamate-tRNA ligase activity"/>
    <property type="evidence" value="ECO:0007669"/>
    <property type="project" value="UniProtKB-UniRule"/>
</dbReference>
<dbReference type="GO" id="GO:0006424">
    <property type="term" value="P:glutamyl-tRNA aminoacylation"/>
    <property type="evidence" value="ECO:0007669"/>
    <property type="project" value="UniProtKB-UniRule"/>
</dbReference>
<dbReference type="GO" id="GO:0005524">
    <property type="term" value="F:ATP binding"/>
    <property type="evidence" value="ECO:0007669"/>
    <property type="project" value="UniProtKB-UniRule"/>
</dbReference>
<comment type="subunit">
    <text evidence="7">Monomer.</text>
</comment>
<dbReference type="InterPro" id="IPR001412">
    <property type="entry name" value="aa-tRNA-synth_I_CS"/>
</dbReference>
<keyword evidence="3 7" id="KW-0547">Nucleotide-binding</keyword>
<comment type="similarity">
    <text evidence="1 7">Belongs to the class-I aminoacyl-tRNA synthetase family. Glutamate--tRNA ligase type 1 subfamily.</text>
</comment>
<dbReference type="PRINTS" id="PR00987">
    <property type="entry name" value="TRNASYNTHGLU"/>
</dbReference>
<evidence type="ECO:0000313" key="10">
    <source>
        <dbReference type="EMBL" id="PIV25175.1"/>
    </source>
</evidence>
<dbReference type="InterPro" id="IPR014729">
    <property type="entry name" value="Rossmann-like_a/b/a_fold"/>
</dbReference>
<dbReference type="Gene3D" id="1.10.10.350">
    <property type="match status" value="1"/>
</dbReference>
<feature type="binding site" evidence="7">
    <location>
        <position position="204"/>
    </location>
    <ligand>
        <name>ATP</name>
        <dbReference type="ChEBI" id="CHEBI:30616"/>
    </ligand>
</feature>
<evidence type="ECO:0000259" key="9">
    <source>
        <dbReference type="Pfam" id="PF19269"/>
    </source>
</evidence>
<keyword evidence="4 7" id="KW-0067">ATP-binding</keyword>
<accession>A0A2M7CHR4</accession>
<evidence type="ECO:0000256" key="2">
    <source>
        <dbReference type="ARBA" id="ARBA00022598"/>
    </source>
</evidence>
<reference evidence="11" key="1">
    <citation type="submission" date="2017-09" db="EMBL/GenBank/DDBJ databases">
        <title>Depth-based differentiation of microbial function through sediment-hosted aquifers and enrichment of novel symbionts in the deep terrestrial subsurface.</title>
        <authorList>
            <person name="Probst A.J."/>
            <person name="Ladd B."/>
            <person name="Jarett J.K."/>
            <person name="Geller-Mcgrath D.E."/>
            <person name="Sieber C.M.K."/>
            <person name="Emerson J.B."/>
            <person name="Anantharaman K."/>
            <person name="Thomas B.C."/>
            <person name="Malmstrom R."/>
            <person name="Stieglmeier M."/>
            <person name="Klingl A."/>
            <person name="Woyke T."/>
            <person name="Ryan C.M."/>
            <person name="Banfield J.F."/>
        </authorList>
    </citation>
    <scope>NUCLEOTIDE SEQUENCE [LARGE SCALE GENOMIC DNA]</scope>
</reference>
<evidence type="ECO:0000256" key="5">
    <source>
        <dbReference type="ARBA" id="ARBA00022917"/>
    </source>
</evidence>
<sequence length="426" mass="48487">MTITRIAPSPTGFLHLGTARTALFNYLFVKKTGGKMYLRIEDTDKERSKKVFEDDIIAGLKFLGIKWDGVVVRQTDRLLIYKKYIDELGKNGFTYELDGAIWLKVSAVKTKDKIEFIDTIRGKICFPKAKIKDFVIVTSKKMPLFLLTNVIDDYEMKITDVIRGEDHISNTPRQILIQMALKLPALRYAHIPLILAPDKSKMSKRAGAVSLLEYRKQGFLAESMVNMLGLLGFHPKEEKEILDLSELITEFDLKRVQRAGAIFNQDKLLSINAWYIRNMGQSELAERISSFDGKIKVHKKYLTILKDRFKTLADYQAESKFLHTLPDYSAELLVFKKSTLKDSLNGLKLIKENLAEKDASFWADEKNIREALQEIVDNNDLSNGDVFWSSRVALSGLANSPQPSEIAWALGKEESLTRIKKAIGKL</sequence>
<evidence type="ECO:0000256" key="6">
    <source>
        <dbReference type="ARBA" id="ARBA00023146"/>
    </source>
</evidence>
<dbReference type="InterPro" id="IPR049940">
    <property type="entry name" value="GluQ/Sye"/>
</dbReference>
<feature type="short sequence motif" description="'KMSKS' region" evidence="7">
    <location>
        <begin position="201"/>
        <end position="205"/>
    </location>
</feature>
<dbReference type="Pfam" id="PF19269">
    <property type="entry name" value="Anticodon_2"/>
    <property type="match status" value="1"/>
</dbReference>
<feature type="domain" description="Aminoacyl-tRNA synthetase class I anticodon-binding" evidence="9">
    <location>
        <begin position="284"/>
        <end position="423"/>
    </location>
</feature>